<feature type="region of interest" description="Disordered" evidence="2">
    <location>
        <begin position="341"/>
        <end position="365"/>
    </location>
</feature>
<feature type="domain" description="UDENN" evidence="3">
    <location>
        <begin position="5"/>
        <end position="516"/>
    </location>
</feature>
<evidence type="ECO:0000256" key="1">
    <source>
        <dbReference type="ARBA" id="ARBA00038178"/>
    </source>
</evidence>
<feature type="region of interest" description="Disordered" evidence="2">
    <location>
        <begin position="175"/>
        <end position="206"/>
    </location>
</feature>
<keyword evidence="5" id="KW-1185">Reference proteome</keyword>
<dbReference type="Proteomes" id="UP000007797">
    <property type="component" value="Unassembled WGS sequence"/>
</dbReference>
<accession>F4PZ03</accession>
<dbReference type="InterPro" id="IPR051731">
    <property type="entry name" value="DENND11/AVL9_GEFs"/>
</dbReference>
<dbReference type="AlphaFoldDB" id="F4PZ03"/>
<evidence type="ECO:0000313" key="4">
    <source>
        <dbReference type="EMBL" id="EGG19032.1"/>
    </source>
</evidence>
<evidence type="ECO:0000313" key="5">
    <source>
        <dbReference type="Proteomes" id="UP000007797"/>
    </source>
</evidence>
<dbReference type="PROSITE" id="PS50211">
    <property type="entry name" value="DENN"/>
    <property type="match status" value="1"/>
</dbReference>
<dbReference type="GeneID" id="14871183"/>
<reference evidence="5" key="1">
    <citation type="journal article" date="2011" name="Genome Res.">
        <title>Phylogeny-wide analysis of social amoeba genomes highlights ancient origins for complex intercellular communication.</title>
        <authorList>
            <person name="Heidel A.J."/>
            <person name="Lawal H.M."/>
            <person name="Felder M."/>
            <person name="Schilde C."/>
            <person name="Helps N.R."/>
            <person name="Tunggal B."/>
            <person name="Rivero F."/>
            <person name="John U."/>
            <person name="Schleicher M."/>
            <person name="Eichinger L."/>
            <person name="Platzer M."/>
            <person name="Noegel A.A."/>
            <person name="Schaap P."/>
            <person name="Gloeckner G."/>
        </authorList>
    </citation>
    <scope>NUCLEOTIDE SEQUENCE [LARGE SCALE GENOMIC DNA]</scope>
    <source>
        <strain evidence="5">SH3</strain>
    </source>
</reference>
<evidence type="ECO:0000256" key="2">
    <source>
        <dbReference type="SAM" id="MobiDB-lite"/>
    </source>
</evidence>
<protein>
    <recommendedName>
        <fullName evidence="3">UDENN domain-containing protein</fullName>
    </recommendedName>
</protein>
<feature type="region of interest" description="Disordered" evidence="2">
    <location>
        <begin position="574"/>
        <end position="597"/>
    </location>
</feature>
<dbReference type="KEGG" id="dfa:DFA_02275"/>
<dbReference type="Pfam" id="PF09794">
    <property type="entry name" value="Avl9"/>
    <property type="match status" value="1"/>
</dbReference>
<dbReference type="InterPro" id="IPR037516">
    <property type="entry name" value="Tripartite_DENN"/>
</dbReference>
<evidence type="ECO:0000259" key="3">
    <source>
        <dbReference type="PROSITE" id="PS50211"/>
    </source>
</evidence>
<sequence>MKLIEYIGVVGFHHQLGNRLEWTYPSLDDNNNIDKKRYDWDILPFSAIPDGVHNSSEDYTFFILNEVDPISSPSHRLYGIAHFKQVHTKDLPSHSLSSSDTRSSIQKSIFILSNFPIFYTFSTQLRVATHCFFSQGDFTKYDMLINWFDTKNQSFQDTCKEQLNNRLLQQIVKDSMDERQRDSSSTSLSSPSSTTTSSSTSSSTVLLPTEQQAMERDRIPIQPSLFFTGEEGSVKKLVNHFGRSTLVLFKLLMLERGVVEFCPQPVNAVCDSIISLVSLFPRSFEQFLSLNPAVNQSFYMDRSNEVNRHDLDSYLFPLNLFSKSILQPYLSLHQISSLSSNGSSSSSSSTNQQQQQPQQTTTNNQKSYLVGTSNNLFLKSPPSTTQVIIDIPSGDILYRDESLYKVLELSSSDRRFIDNILTTLEQQTNNNTNNNNNNYIGSDKWIRDQFELYLLCLLSHMASLLKIEDGRTVITQLNTLAPYNEWWIRRWSSTRNFGLWKTQLFRQNPCPPPSKYPIHPSGPPSDILDSVQDKLTTSMKDLQPITTGISKALFGASTFLFNSGQSLINRVLDDTPNQANQPQPKQTSPTQQQQQPVREDYLVENEIEEIVKEGWTRVQENSILAAKKTAQAVKPLYSSGKVLAKQLSSQLINYIAPLNEQQQSPRNNNNNNEHISSQQENSTNNNDVVTKSEILIDTISTTTTSKKDNISSQVQLDLLEEIDENDIYEL</sequence>
<comment type="similarity">
    <text evidence="1">Belongs to the AVL9 family.</text>
</comment>
<dbReference type="RefSeq" id="XP_004366665.1">
    <property type="nucleotide sequence ID" value="XM_004366608.1"/>
</dbReference>
<proteinExistence type="inferred from homology"/>
<name>F4PZ03_CACFS</name>
<dbReference type="PANTHER" id="PTHR31017:SF1">
    <property type="entry name" value="LATE SECRETORY PATHWAY PROTEIN AVL9 HOMOLOG"/>
    <property type="match status" value="1"/>
</dbReference>
<gene>
    <name evidence="4" type="ORF">DFA_02275</name>
</gene>
<organism evidence="4 5">
    <name type="scientific">Cavenderia fasciculata</name>
    <name type="common">Slime mold</name>
    <name type="synonym">Dictyostelium fasciculatum</name>
    <dbReference type="NCBI Taxonomy" id="261658"/>
    <lineage>
        <taxon>Eukaryota</taxon>
        <taxon>Amoebozoa</taxon>
        <taxon>Evosea</taxon>
        <taxon>Eumycetozoa</taxon>
        <taxon>Dictyostelia</taxon>
        <taxon>Acytosteliales</taxon>
        <taxon>Cavenderiaceae</taxon>
        <taxon>Cavenderia</taxon>
    </lineage>
</organism>
<feature type="region of interest" description="Disordered" evidence="2">
    <location>
        <begin position="660"/>
        <end position="689"/>
    </location>
</feature>
<dbReference type="OMA" id="IRTQFRV"/>
<dbReference type="GO" id="GO:0005737">
    <property type="term" value="C:cytoplasm"/>
    <property type="evidence" value="ECO:0007669"/>
    <property type="project" value="TreeGrafter"/>
</dbReference>
<feature type="compositionally biased region" description="Low complexity" evidence="2">
    <location>
        <begin position="183"/>
        <end position="204"/>
    </location>
</feature>
<dbReference type="InterPro" id="IPR018307">
    <property type="entry name" value="ABL9/DENND6_dom"/>
</dbReference>
<feature type="compositionally biased region" description="Low complexity" evidence="2">
    <location>
        <begin position="660"/>
        <end position="682"/>
    </location>
</feature>
<dbReference type="EMBL" id="GL883016">
    <property type="protein sequence ID" value="EGG19032.1"/>
    <property type="molecule type" value="Genomic_DNA"/>
</dbReference>
<dbReference type="OrthoDB" id="19579at2759"/>
<dbReference type="PANTHER" id="PTHR31017">
    <property type="entry name" value="LATE SECRETORY PATHWAY PROTEIN AVL9-RELATED"/>
    <property type="match status" value="1"/>
</dbReference>
<feature type="compositionally biased region" description="Low complexity" evidence="2">
    <location>
        <begin position="581"/>
        <end position="596"/>
    </location>
</feature>